<reference evidence="2 3" key="1">
    <citation type="submission" date="2019-07" db="EMBL/GenBank/DDBJ databases">
        <title>Genomics analysis of Aphanomyces spp. identifies a new class of oomycete effector associated with host adaptation.</title>
        <authorList>
            <person name="Gaulin E."/>
        </authorList>
    </citation>
    <scope>NUCLEOTIDE SEQUENCE [LARGE SCALE GENOMIC DNA]</scope>
    <source>
        <strain evidence="2 3">ATCC 201684</strain>
    </source>
</reference>
<feature type="compositionally biased region" description="Polar residues" evidence="1">
    <location>
        <begin position="145"/>
        <end position="156"/>
    </location>
</feature>
<protein>
    <submittedName>
        <fullName evidence="2">Uncharacterized protein</fullName>
    </submittedName>
</protein>
<name>A0A6G0X935_9STRA</name>
<dbReference type="EMBL" id="VJMJ01000088">
    <property type="protein sequence ID" value="KAF0736604.1"/>
    <property type="molecule type" value="Genomic_DNA"/>
</dbReference>
<feature type="compositionally biased region" description="Acidic residues" evidence="1">
    <location>
        <begin position="43"/>
        <end position="59"/>
    </location>
</feature>
<dbReference type="VEuPathDB" id="FungiDB:AeMF1_018277"/>
<proteinExistence type="predicted"/>
<evidence type="ECO:0000256" key="1">
    <source>
        <dbReference type="SAM" id="MobiDB-lite"/>
    </source>
</evidence>
<gene>
    <name evidence="2" type="ORF">Ae201684_007054</name>
</gene>
<feature type="region of interest" description="Disordered" evidence="1">
    <location>
        <begin position="1"/>
        <end position="92"/>
    </location>
</feature>
<feature type="compositionally biased region" description="Polar residues" evidence="1">
    <location>
        <begin position="182"/>
        <end position="193"/>
    </location>
</feature>
<keyword evidence="3" id="KW-1185">Reference proteome</keyword>
<feature type="region of interest" description="Disordered" evidence="1">
    <location>
        <begin position="142"/>
        <end position="232"/>
    </location>
</feature>
<comment type="caution">
    <text evidence="2">The sequence shown here is derived from an EMBL/GenBank/DDBJ whole genome shotgun (WGS) entry which is preliminary data.</text>
</comment>
<accession>A0A6G0X935</accession>
<dbReference type="Proteomes" id="UP000481153">
    <property type="component" value="Unassembled WGS sequence"/>
</dbReference>
<dbReference type="AlphaFoldDB" id="A0A6G0X935"/>
<sequence length="241" mass="26192">MGRSQLQFRRGRGRGGEGRGGRGRGSRQPDKPLESNAFRFKEEEDDNEEEDEYLEDDITESNTTRRDLRFNPDIQHMPTSISTGGAGHFQTKTMREWESENQAQGSMGLDFQAIGQHLKSIAPEKRFLIDAKYCIDLSFNPTPPSSSEDASPSQPRSVELASPLSSAIHDAGTSLQKAPIPTNVSSASAQPKKSSLPPAEEAPSATLAAVTSVSPATPVTAPQLPTTSCNYDDELDELLNM</sequence>
<organism evidence="2 3">
    <name type="scientific">Aphanomyces euteiches</name>
    <dbReference type="NCBI Taxonomy" id="100861"/>
    <lineage>
        <taxon>Eukaryota</taxon>
        <taxon>Sar</taxon>
        <taxon>Stramenopiles</taxon>
        <taxon>Oomycota</taxon>
        <taxon>Saprolegniomycetes</taxon>
        <taxon>Saprolegniales</taxon>
        <taxon>Verrucalvaceae</taxon>
        <taxon>Aphanomyces</taxon>
    </lineage>
</organism>
<evidence type="ECO:0000313" key="3">
    <source>
        <dbReference type="Proteomes" id="UP000481153"/>
    </source>
</evidence>
<evidence type="ECO:0000313" key="2">
    <source>
        <dbReference type="EMBL" id="KAF0736604.1"/>
    </source>
</evidence>